<feature type="compositionally biased region" description="Pro residues" evidence="1">
    <location>
        <begin position="226"/>
        <end position="236"/>
    </location>
</feature>
<dbReference type="EMBL" id="RZGK01000008">
    <property type="protein sequence ID" value="KAF9697085.1"/>
    <property type="molecule type" value="Genomic_DNA"/>
</dbReference>
<keyword evidence="3" id="KW-1185">Reference proteome</keyword>
<reference evidence="2" key="2">
    <citation type="submission" date="2020-09" db="EMBL/GenBank/DDBJ databases">
        <title>Reference genome assembly for Australian Ascochyta lentis isolate Al4.</title>
        <authorList>
            <person name="Lee R.C."/>
            <person name="Farfan-Caceres L.M."/>
            <person name="Debler J.W."/>
            <person name="Williams A.H."/>
            <person name="Henares B.M."/>
        </authorList>
    </citation>
    <scope>NUCLEOTIDE SEQUENCE</scope>
    <source>
        <strain evidence="2">Al4</strain>
    </source>
</reference>
<protein>
    <submittedName>
        <fullName evidence="2">Uncharacterized protein</fullName>
    </submittedName>
</protein>
<proteinExistence type="predicted"/>
<feature type="compositionally biased region" description="Basic residues" evidence="1">
    <location>
        <begin position="280"/>
        <end position="291"/>
    </location>
</feature>
<organism evidence="2 3">
    <name type="scientific">Ascochyta lentis</name>
    <dbReference type="NCBI Taxonomy" id="205686"/>
    <lineage>
        <taxon>Eukaryota</taxon>
        <taxon>Fungi</taxon>
        <taxon>Dikarya</taxon>
        <taxon>Ascomycota</taxon>
        <taxon>Pezizomycotina</taxon>
        <taxon>Dothideomycetes</taxon>
        <taxon>Pleosporomycetidae</taxon>
        <taxon>Pleosporales</taxon>
        <taxon>Pleosporineae</taxon>
        <taxon>Didymellaceae</taxon>
        <taxon>Ascochyta</taxon>
    </lineage>
</organism>
<dbReference type="Proteomes" id="UP000651452">
    <property type="component" value="Unassembled WGS sequence"/>
</dbReference>
<accession>A0A8H7J5N9</accession>
<gene>
    <name evidence="2" type="ORF">EKO04_004629</name>
</gene>
<evidence type="ECO:0000313" key="3">
    <source>
        <dbReference type="Proteomes" id="UP000651452"/>
    </source>
</evidence>
<sequence>MCLKYFIGYTTCEHNEYLGSCDCSDIPCDLDKQQFYYMYDNFPTHLPLESSASDSVLSDTGAFACSTCAAEHSVQLDPDEVPVQYYAPTNDSHIEAVGLEDENRDYDFDFDYKSLSAADEEEWGAMDEQIHGVFGPSMSCHVQQQRVFEQERIARQRSNLPDYLAQQWQHWSFVLPGPSPVGYAMGSYAYYPKPHTGYMAAPPVQPVPQWRGDVTVPSNAALLPRPNNPPSPPMPSPTVDDAAKPTAPAPCPTGPRRPPTPPYIVGGMTDAYLRIEAARRRQMRERARRAASSRLRNALPAKERSAG</sequence>
<comment type="caution">
    <text evidence="2">The sequence shown here is derived from an EMBL/GenBank/DDBJ whole genome shotgun (WGS) entry which is preliminary data.</text>
</comment>
<dbReference type="OrthoDB" id="3778226at2759"/>
<name>A0A8H7J5N9_9PLEO</name>
<dbReference type="AlphaFoldDB" id="A0A8H7J5N9"/>
<reference evidence="2" key="1">
    <citation type="submission" date="2018-12" db="EMBL/GenBank/DDBJ databases">
        <authorList>
            <person name="Syme R.A."/>
            <person name="Farfan-Caceres L."/>
            <person name="Lichtenzveig J."/>
        </authorList>
    </citation>
    <scope>NUCLEOTIDE SEQUENCE</scope>
    <source>
        <strain evidence="2">Al4</strain>
    </source>
</reference>
<evidence type="ECO:0000256" key="1">
    <source>
        <dbReference type="SAM" id="MobiDB-lite"/>
    </source>
</evidence>
<feature type="region of interest" description="Disordered" evidence="1">
    <location>
        <begin position="279"/>
        <end position="307"/>
    </location>
</feature>
<feature type="compositionally biased region" description="Low complexity" evidence="1">
    <location>
        <begin position="237"/>
        <end position="246"/>
    </location>
</feature>
<feature type="compositionally biased region" description="Pro residues" evidence="1">
    <location>
        <begin position="247"/>
        <end position="262"/>
    </location>
</feature>
<evidence type="ECO:0000313" key="2">
    <source>
        <dbReference type="EMBL" id="KAF9697085.1"/>
    </source>
</evidence>
<feature type="region of interest" description="Disordered" evidence="1">
    <location>
        <begin position="218"/>
        <end position="266"/>
    </location>
</feature>